<accession>A0ABM9HYW4</accession>
<dbReference type="EMBL" id="OX458333">
    <property type="protein sequence ID" value="CAI8823137.1"/>
    <property type="molecule type" value="Genomic_DNA"/>
</dbReference>
<name>A0ABM9HYW4_9GAMM</name>
<proteinExistence type="predicted"/>
<organism evidence="1 3">
    <name type="scientific">Methylocaldum szegediense</name>
    <dbReference type="NCBI Taxonomy" id="73780"/>
    <lineage>
        <taxon>Bacteria</taxon>
        <taxon>Pseudomonadati</taxon>
        <taxon>Pseudomonadota</taxon>
        <taxon>Gammaproteobacteria</taxon>
        <taxon>Methylococcales</taxon>
        <taxon>Methylococcaceae</taxon>
        <taxon>Methylocaldum</taxon>
    </lineage>
</organism>
<protein>
    <submittedName>
        <fullName evidence="1">Uncharacterized protein</fullName>
    </submittedName>
</protein>
<dbReference type="Proteomes" id="UP001162030">
    <property type="component" value="Chromosome"/>
</dbReference>
<sequence>MGLLFHFYSIAETFDCTLSALL</sequence>
<gene>
    <name evidence="1" type="ORF">MSZNOR_1171</name>
    <name evidence="2" type="ORF">MSZNOR_2002</name>
</gene>
<evidence type="ECO:0000313" key="2">
    <source>
        <dbReference type="EMBL" id="CAI8823137.1"/>
    </source>
</evidence>
<reference evidence="1 3" key="1">
    <citation type="submission" date="2023-03" db="EMBL/GenBank/DDBJ databases">
        <authorList>
            <person name="Pearce D."/>
        </authorList>
    </citation>
    <scope>NUCLEOTIDE SEQUENCE [LARGE SCALE GENOMIC DNA]</scope>
    <source>
        <strain evidence="1">Msz</strain>
    </source>
</reference>
<dbReference type="EMBL" id="OX458333">
    <property type="protein sequence ID" value="CAI8778451.1"/>
    <property type="molecule type" value="Genomic_DNA"/>
</dbReference>
<keyword evidence="3" id="KW-1185">Reference proteome</keyword>
<evidence type="ECO:0000313" key="3">
    <source>
        <dbReference type="Proteomes" id="UP001162030"/>
    </source>
</evidence>
<evidence type="ECO:0000313" key="1">
    <source>
        <dbReference type="EMBL" id="CAI8778451.1"/>
    </source>
</evidence>